<dbReference type="AlphaFoldDB" id="A0A8B5Y6Z4"/>
<evidence type="ECO:0000313" key="4">
    <source>
        <dbReference type="Proteomes" id="UP000435910"/>
    </source>
</evidence>
<comment type="caution">
    <text evidence="3">The sequence shown here is derived from an EMBL/GenBank/DDBJ whole genome shotgun (WGS) entry which is preliminary data.</text>
</comment>
<accession>A0A8B5Y6Z4</accession>
<dbReference type="Proteomes" id="UP000435910">
    <property type="component" value="Unassembled WGS sequence"/>
</dbReference>
<reference evidence="3 4" key="1">
    <citation type="submission" date="2019-06" db="EMBL/GenBank/DDBJ databases">
        <title>Genome sequence analysis of &gt;100 Bacillus licheniformis strains suggests intrinsic resistance to this species.</title>
        <authorList>
            <person name="Wels M."/>
            <person name="Siezen R.J."/>
            <person name="Johansen E."/>
            <person name="Stuer-Lauridsen B."/>
            <person name="Bjerre K."/>
            <person name="Nielsen B.K.K."/>
        </authorList>
    </citation>
    <scope>NUCLEOTIDE SEQUENCE [LARGE SCALE GENOMIC DNA]</scope>
    <source>
        <strain evidence="3 4">BAC-16736</strain>
    </source>
</reference>
<dbReference type="InterPro" id="IPR051703">
    <property type="entry name" value="NF-kappa-B_Signaling_Reg"/>
</dbReference>
<organism evidence="3 4">
    <name type="scientific">Bacillus licheniformis</name>
    <dbReference type="NCBI Taxonomy" id="1402"/>
    <lineage>
        <taxon>Bacteria</taxon>
        <taxon>Bacillati</taxon>
        <taxon>Bacillota</taxon>
        <taxon>Bacilli</taxon>
        <taxon>Bacillales</taxon>
        <taxon>Bacillaceae</taxon>
        <taxon>Bacillus</taxon>
    </lineage>
</organism>
<evidence type="ECO:0000313" key="3">
    <source>
        <dbReference type="EMBL" id="TWL21992.1"/>
    </source>
</evidence>
<gene>
    <name evidence="3" type="ORF">CHCC16736_0455</name>
</gene>
<dbReference type="InterPro" id="IPR011604">
    <property type="entry name" value="PDDEXK-like_dom_sf"/>
</dbReference>
<dbReference type="PANTHER" id="PTHR46609">
    <property type="entry name" value="EXONUCLEASE, PHAGE-TYPE/RECB, C-TERMINAL DOMAIN-CONTAINING PROTEIN"/>
    <property type="match status" value="1"/>
</dbReference>
<dbReference type="Pfam" id="PF09588">
    <property type="entry name" value="YqaJ"/>
    <property type="match status" value="1"/>
</dbReference>
<proteinExistence type="predicted"/>
<dbReference type="RefSeq" id="WP_044790089.1">
    <property type="nucleotide sequence ID" value="NZ_CP027789.1"/>
</dbReference>
<dbReference type="SUPFAM" id="SSF52980">
    <property type="entry name" value="Restriction endonuclease-like"/>
    <property type="match status" value="1"/>
</dbReference>
<dbReference type="PANTHER" id="PTHR46609:SF6">
    <property type="entry name" value="EXONUCLEASE, PHAGE-TYPE_RECB, C-TERMINAL DOMAIN-CONTAINING PROTEIN-RELATED"/>
    <property type="match status" value="1"/>
</dbReference>
<sequence length="312" mass="36416">MAKVLTSTEGMQRQAWLEARRRGIGGSDISAILGLNKWKSPIQLYMDKIGESPLEDNESEAARLGNLLEDIVAQEFSRRKGLKVKKRNAILQHEKYPYFLANVDRLIVGRKEGLECKTATVYKRDEWTADSVPDAYFVQCQWYMSVTGFKKWHLAALILGDVVNPWRFHEIERDDELIRIMEEKAAYFWNEHVSKRVPPPFDGSQSSKDLLDAMYPEQVEDSVDLPGYFDSKIEEYERTKEKINELTERKQAIENEIKGILGERKHGFVAGKKITWSRFPVERFDKEKFKREHPDIYRQYVKEGSGSRFSIR</sequence>
<dbReference type="InterPro" id="IPR019080">
    <property type="entry name" value="YqaJ_viral_recombinase"/>
</dbReference>
<keyword evidence="1" id="KW-0175">Coiled coil</keyword>
<evidence type="ECO:0000259" key="2">
    <source>
        <dbReference type="Pfam" id="PF09588"/>
    </source>
</evidence>
<name>A0A8B5Y6Z4_BACLI</name>
<evidence type="ECO:0000256" key="1">
    <source>
        <dbReference type="SAM" id="Coils"/>
    </source>
</evidence>
<dbReference type="InterPro" id="IPR011335">
    <property type="entry name" value="Restrct_endonuc-II-like"/>
</dbReference>
<protein>
    <recommendedName>
        <fullName evidence="2">YqaJ viral recombinase domain-containing protein</fullName>
    </recommendedName>
</protein>
<dbReference type="EMBL" id="NILC01000030">
    <property type="protein sequence ID" value="TWL21992.1"/>
    <property type="molecule type" value="Genomic_DNA"/>
</dbReference>
<dbReference type="Gene3D" id="3.90.320.10">
    <property type="match status" value="1"/>
</dbReference>
<feature type="coiled-coil region" evidence="1">
    <location>
        <begin position="229"/>
        <end position="263"/>
    </location>
</feature>
<dbReference type="NCBIfam" id="TIGR03033">
    <property type="entry name" value="phage_rel_nuc"/>
    <property type="match status" value="1"/>
</dbReference>
<feature type="domain" description="YqaJ viral recombinase" evidence="2">
    <location>
        <begin position="16"/>
        <end position="149"/>
    </location>
</feature>
<dbReference type="InterPro" id="IPR017482">
    <property type="entry name" value="Lambda-type_endonuclease"/>
</dbReference>